<dbReference type="GO" id="GO:0031053">
    <property type="term" value="P:primary miRNA processing"/>
    <property type="evidence" value="ECO:0007669"/>
    <property type="project" value="InterPro"/>
</dbReference>
<dbReference type="InterPro" id="IPR001202">
    <property type="entry name" value="WW_dom"/>
</dbReference>
<dbReference type="InterPro" id="IPR014720">
    <property type="entry name" value="dsRBD_dom"/>
</dbReference>
<feature type="compositionally biased region" description="Low complexity" evidence="2">
    <location>
        <begin position="729"/>
        <end position="744"/>
    </location>
</feature>
<evidence type="ECO:0000256" key="3">
    <source>
        <dbReference type="SAM" id="SignalP"/>
    </source>
</evidence>
<dbReference type="Gene3D" id="3.30.160.20">
    <property type="match status" value="2"/>
</dbReference>
<feature type="compositionally biased region" description="Polar residues" evidence="2">
    <location>
        <begin position="847"/>
        <end position="860"/>
    </location>
</feature>
<keyword evidence="7" id="KW-1185">Reference proteome</keyword>
<feature type="signal peptide" evidence="3">
    <location>
        <begin position="1"/>
        <end position="17"/>
    </location>
</feature>
<dbReference type="PROSITE" id="PS50020">
    <property type="entry name" value="WW_DOMAIN_2"/>
    <property type="match status" value="1"/>
</dbReference>
<dbReference type="PANTHER" id="PTHR13482">
    <property type="entry name" value="MICRORNA PROCESSOR COMPLEX SUBUNIT DGCR8"/>
    <property type="match status" value="1"/>
</dbReference>
<name>A0A2P6N2D1_9EUKA</name>
<dbReference type="EMBL" id="MDYQ01000240">
    <property type="protein sequence ID" value="PRP78109.1"/>
    <property type="molecule type" value="Genomic_DNA"/>
</dbReference>
<protein>
    <submittedName>
        <fullName evidence="6">Uncharacterized protein</fullName>
    </submittedName>
</protein>
<feature type="compositionally biased region" description="Basic and acidic residues" evidence="2">
    <location>
        <begin position="962"/>
        <end position="971"/>
    </location>
</feature>
<feature type="domain" description="DRBM" evidence="5">
    <location>
        <begin position="1187"/>
        <end position="1262"/>
    </location>
</feature>
<feature type="region of interest" description="Disordered" evidence="2">
    <location>
        <begin position="579"/>
        <end position="758"/>
    </location>
</feature>
<dbReference type="Proteomes" id="UP000241769">
    <property type="component" value="Unassembled WGS sequence"/>
</dbReference>
<dbReference type="SMART" id="SM00456">
    <property type="entry name" value="WW"/>
    <property type="match status" value="1"/>
</dbReference>
<proteinExistence type="predicted"/>
<feature type="domain" description="DRBM" evidence="5">
    <location>
        <begin position="1042"/>
        <end position="1109"/>
    </location>
</feature>
<dbReference type="InterPro" id="IPR040375">
    <property type="entry name" value="DGCR8"/>
</dbReference>
<dbReference type="Gene3D" id="2.20.70.10">
    <property type="match status" value="1"/>
</dbReference>
<feature type="compositionally biased region" description="Polar residues" evidence="2">
    <location>
        <begin position="745"/>
        <end position="758"/>
    </location>
</feature>
<feature type="compositionally biased region" description="Low complexity" evidence="2">
    <location>
        <begin position="977"/>
        <end position="990"/>
    </location>
</feature>
<accession>A0A2P6N2D1</accession>
<reference evidence="6 7" key="1">
    <citation type="journal article" date="2018" name="Genome Biol. Evol.">
        <title>Multiple Roots of Fruiting Body Formation in Amoebozoa.</title>
        <authorList>
            <person name="Hillmann F."/>
            <person name="Forbes G."/>
            <person name="Novohradska S."/>
            <person name="Ferling I."/>
            <person name="Riege K."/>
            <person name="Groth M."/>
            <person name="Westermann M."/>
            <person name="Marz M."/>
            <person name="Spaller T."/>
            <person name="Winckler T."/>
            <person name="Schaap P."/>
            <person name="Glockner G."/>
        </authorList>
    </citation>
    <scope>NUCLEOTIDE SEQUENCE [LARGE SCALE GENOMIC DNA]</scope>
    <source>
        <strain evidence="6 7">Jena</strain>
    </source>
</reference>
<feature type="region of interest" description="Disordered" evidence="2">
    <location>
        <begin position="834"/>
        <end position="860"/>
    </location>
</feature>
<evidence type="ECO:0000313" key="7">
    <source>
        <dbReference type="Proteomes" id="UP000241769"/>
    </source>
</evidence>
<dbReference type="STRING" id="1890364.A0A2P6N2D1"/>
<dbReference type="GO" id="GO:0003725">
    <property type="term" value="F:double-stranded RNA binding"/>
    <property type="evidence" value="ECO:0007669"/>
    <property type="project" value="TreeGrafter"/>
</dbReference>
<dbReference type="CDD" id="cd19867">
    <property type="entry name" value="DSRM_DGCR8_rpt1"/>
    <property type="match status" value="1"/>
</dbReference>
<keyword evidence="3" id="KW-0732">Signal</keyword>
<evidence type="ECO:0000259" key="5">
    <source>
        <dbReference type="PROSITE" id="PS50137"/>
    </source>
</evidence>
<sequence length="1312" mass="141982">MKGALPLFLLCISLSQAIVYEAVITVVPTTGYFSPIYRADPPALFNIQYSGGFDPSVFIKNFCDGKLVDGLTPPCTTYQIVFGTTGVEPVETPIVLTVFQTDIVNVTLGQNYTSENPTSYQFSSDVPYLYSYSTFDSPLILYSVDFSNKIFVPDNVTLVTTSSDYPLHASTYPKTFGILQADGFSFVYEGVTYDTEPVVCSSQDAVVLVDESQSNGYNFLPARSCKDFASMTGAYNATVISTQTPASLNVSTSDSYTVPCQTYGNSTANYALVKLVNTDVYSKGGVIDGLKVTSQPGTFDIAYNCGAESSISLSIQVNGPYTPVNISAKVESTSYSDGFYQINVPAGIISDAFSSDLLKRLGVQTCSTEMSVNYFGGINSAIFDVCFTVNDSVSVDVPALYSSFVIQPPEGYCIRGDGIPSDPSTSDVYLLSQNSASFFYEDMNTALFTVTCSDDILTVQLDELKPMTLNFTLIPIRGQGKYGQTYDVDGLLAIQYPPLKAPVGILAANVTGSAYSLLPVVNVNMLGGKRTVTNNLLTGSNSLQTNTSPLTQFVVLAGGQGQLTVNVGTVDGVNVDYDTTSSTSSSSSTSSTSSTESSSSTSSEESTSSTSSTSSEELTSSTSSEDFTSSTSSEEFTSSESTSSTSSTFDSSVSSTTPETSYEESTSAGESFTDSPSTSTITSTSPVQSTSSTTSVQSTGSTTSVQSTTSSTSSTSAVVTSLESEENGTDSSATTKTSASMSVSFTDTSVSPTENVASDSSMVKASILSLCQQVTEHLSIANSLGLGLRPSFQFTRELSLDYYTSTPHFSASKRVSRRTDAGGLASHCRYHMKQPMAPSGAKDDDVSTSSSPHFAPPSTRTELATVVGSEEKNVDGLPDGWSCVMHTNGLPVFYHEPSEVVSWTKPYRLSIERDRMDVGSIPSVLFDHKPPPSIFPKSASRRSSSNLMGHHSMASSVEDLSPEPKRMKTDASEDAYPFSETSSTTSTPFEAELNTVLSVLSNDELTRDKTENLDTKKSKRVRTRKSDRSKDKPFHFTTEGKTPVSALLDYCRGVMKTVPRYVSATRDDAAKPFSTEIFIHDKLYGRGESSTKKQAKQIAATQALTVLVPDFDPKSICLTTTGLLPALHAGETVGRERKYAPHGVPDVRLTFPGEDPVEILRKSRPDPNLLQVDDEIALFCGPPHYKSSNQMLHEYCDLHQCRLDLRYEIISAEEAQKNKSIVGEVTTKCIADLDGHVMEGYGRSKKEAKMRASQLHLKELYPHINSWGRLQDVFSCRQEPNSKFNVKMLDRLKEEMRKVRREREEKDIDRTD</sequence>
<dbReference type="Pfam" id="PF00035">
    <property type="entry name" value="dsrm"/>
    <property type="match status" value="1"/>
</dbReference>
<dbReference type="InParanoid" id="A0A2P6N2D1"/>
<evidence type="ECO:0000256" key="1">
    <source>
        <dbReference type="PROSITE-ProRule" id="PRU00266"/>
    </source>
</evidence>
<evidence type="ECO:0000313" key="6">
    <source>
        <dbReference type="EMBL" id="PRP78109.1"/>
    </source>
</evidence>
<dbReference type="PROSITE" id="PS50137">
    <property type="entry name" value="DS_RBD"/>
    <property type="match status" value="2"/>
</dbReference>
<dbReference type="SUPFAM" id="SSF54768">
    <property type="entry name" value="dsRNA-binding domain-like"/>
    <property type="match status" value="2"/>
</dbReference>
<feature type="region of interest" description="Disordered" evidence="2">
    <location>
        <begin position="1010"/>
        <end position="1037"/>
    </location>
</feature>
<feature type="region of interest" description="Disordered" evidence="2">
    <location>
        <begin position="929"/>
        <end position="990"/>
    </location>
</feature>
<feature type="chain" id="PRO_5015183045" evidence="3">
    <location>
        <begin position="18"/>
        <end position="1312"/>
    </location>
</feature>
<comment type="caution">
    <text evidence="6">The sequence shown here is derived from an EMBL/GenBank/DDBJ whole genome shotgun (WGS) entry which is preliminary data.</text>
</comment>
<dbReference type="GO" id="GO:0020037">
    <property type="term" value="F:heme binding"/>
    <property type="evidence" value="ECO:0007669"/>
    <property type="project" value="InterPro"/>
</dbReference>
<evidence type="ECO:0000256" key="2">
    <source>
        <dbReference type="SAM" id="MobiDB-lite"/>
    </source>
</evidence>
<gene>
    <name evidence="6" type="ORF">PROFUN_11621</name>
</gene>
<feature type="compositionally biased region" description="Low complexity" evidence="2">
    <location>
        <begin position="579"/>
        <end position="721"/>
    </location>
</feature>
<dbReference type="GO" id="GO:0042802">
    <property type="term" value="F:identical protein binding"/>
    <property type="evidence" value="ECO:0007669"/>
    <property type="project" value="InterPro"/>
</dbReference>
<keyword evidence="1" id="KW-0694">RNA-binding</keyword>
<feature type="domain" description="WW" evidence="4">
    <location>
        <begin position="875"/>
        <end position="908"/>
    </location>
</feature>
<dbReference type="OrthoDB" id="112668at2759"/>
<dbReference type="GO" id="GO:0070878">
    <property type="term" value="F:primary miRNA binding"/>
    <property type="evidence" value="ECO:0007669"/>
    <property type="project" value="TreeGrafter"/>
</dbReference>
<organism evidence="6 7">
    <name type="scientific">Planoprotostelium fungivorum</name>
    <dbReference type="NCBI Taxonomy" id="1890364"/>
    <lineage>
        <taxon>Eukaryota</taxon>
        <taxon>Amoebozoa</taxon>
        <taxon>Evosea</taxon>
        <taxon>Variosea</taxon>
        <taxon>Cavosteliida</taxon>
        <taxon>Cavosteliaceae</taxon>
        <taxon>Planoprotostelium</taxon>
    </lineage>
</organism>
<dbReference type="SMART" id="SM00358">
    <property type="entry name" value="DSRM"/>
    <property type="match status" value="2"/>
</dbReference>
<evidence type="ECO:0000259" key="4">
    <source>
        <dbReference type="PROSITE" id="PS50020"/>
    </source>
</evidence>
<dbReference type="PANTHER" id="PTHR13482:SF3">
    <property type="entry name" value="MICROPROCESSOR COMPLEX SUBUNIT DGCR8"/>
    <property type="match status" value="1"/>
</dbReference>
<dbReference type="GO" id="GO:0070877">
    <property type="term" value="C:microprocessor complex"/>
    <property type="evidence" value="ECO:0007669"/>
    <property type="project" value="InterPro"/>
</dbReference>
<feature type="compositionally biased region" description="Basic and acidic residues" evidence="2">
    <location>
        <begin position="1024"/>
        <end position="1034"/>
    </location>
</feature>